<dbReference type="Proteomes" id="UP001497482">
    <property type="component" value="Chromosome 5"/>
</dbReference>
<dbReference type="EMBL" id="OZ035827">
    <property type="protein sequence ID" value="CAL1607553.1"/>
    <property type="molecule type" value="Genomic_DNA"/>
</dbReference>
<evidence type="ECO:0000313" key="2">
    <source>
        <dbReference type="Proteomes" id="UP001497482"/>
    </source>
</evidence>
<organism evidence="1 2">
    <name type="scientific">Knipowitschia caucasica</name>
    <name type="common">Caucasian dwarf goby</name>
    <name type="synonym">Pomatoschistus caucasicus</name>
    <dbReference type="NCBI Taxonomy" id="637954"/>
    <lineage>
        <taxon>Eukaryota</taxon>
        <taxon>Metazoa</taxon>
        <taxon>Chordata</taxon>
        <taxon>Craniata</taxon>
        <taxon>Vertebrata</taxon>
        <taxon>Euteleostomi</taxon>
        <taxon>Actinopterygii</taxon>
        <taxon>Neopterygii</taxon>
        <taxon>Teleostei</taxon>
        <taxon>Neoteleostei</taxon>
        <taxon>Acanthomorphata</taxon>
        <taxon>Gobiaria</taxon>
        <taxon>Gobiiformes</taxon>
        <taxon>Gobioidei</taxon>
        <taxon>Gobiidae</taxon>
        <taxon>Gobiinae</taxon>
        <taxon>Knipowitschia</taxon>
    </lineage>
</organism>
<accession>A0AAV2M2J4</accession>
<reference evidence="1 2" key="1">
    <citation type="submission" date="2024-04" db="EMBL/GenBank/DDBJ databases">
        <authorList>
            <person name="Waldvogel A.-M."/>
            <person name="Schoenle A."/>
        </authorList>
    </citation>
    <scope>NUCLEOTIDE SEQUENCE [LARGE SCALE GENOMIC DNA]</scope>
</reference>
<proteinExistence type="predicted"/>
<name>A0AAV2M2J4_KNICA</name>
<protein>
    <submittedName>
        <fullName evidence="1">Uncharacterized protein</fullName>
    </submittedName>
</protein>
<keyword evidence="2" id="KW-1185">Reference proteome</keyword>
<gene>
    <name evidence="1" type="ORF">KC01_LOCUS34588</name>
</gene>
<dbReference type="AlphaFoldDB" id="A0AAV2M2J4"/>
<sequence length="85" mass="9536">MFGARQTCCCSNFGAADVLSQQASVGCSDVCWQWEGSRTECLSQQRLLSLQTCCRSRRGLLQRRGLSQHVLSQRQRVVDADCFFA</sequence>
<evidence type="ECO:0000313" key="1">
    <source>
        <dbReference type="EMBL" id="CAL1607553.1"/>
    </source>
</evidence>